<evidence type="ECO:0000256" key="8">
    <source>
        <dbReference type="SAM" id="MobiDB-lite"/>
    </source>
</evidence>
<dbReference type="EnsemblPlants" id="Pp3c18_6100V3.12">
    <property type="protein sequence ID" value="Pp3c18_6100V3.12"/>
    <property type="gene ID" value="Pp3c18_6100"/>
</dbReference>
<dbReference type="Gene3D" id="1.10.390.10">
    <property type="entry name" value="Neutral Protease Domain 2"/>
    <property type="match status" value="1"/>
</dbReference>
<dbReference type="GO" id="GO:0006367">
    <property type="term" value="P:transcription initiation at RNA polymerase II promoter"/>
    <property type="evidence" value="ECO:0000318"/>
    <property type="project" value="GO_Central"/>
</dbReference>
<dbReference type="Gramene" id="Pp3c18_6100V3.3">
    <property type="protein sequence ID" value="Pp3c18_6100V3.3"/>
    <property type="gene ID" value="Pp3c18_6100"/>
</dbReference>
<dbReference type="RefSeq" id="XP_024402345.1">
    <property type="nucleotide sequence ID" value="XM_024546577.2"/>
</dbReference>
<evidence type="ECO:0000256" key="5">
    <source>
        <dbReference type="ARBA" id="ARBA00023163"/>
    </source>
</evidence>
<dbReference type="EnsemblPlants" id="Pp3c18_6100V3.2">
    <property type="protein sequence ID" value="Pp3c18_6100V3.2"/>
    <property type="gene ID" value="Pp3c18_6100"/>
</dbReference>
<dbReference type="Gramene" id="Pp3c18_6100V3.9">
    <property type="protein sequence ID" value="Pp3c18_6100V3.9"/>
    <property type="gene ID" value="Pp3c18_6100"/>
</dbReference>
<dbReference type="EMBL" id="ABEU02000018">
    <property type="protein sequence ID" value="PNR34887.1"/>
    <property type="molecule type" value="Genomic_DNA"/>
</dbReference>
<dbReference type="Proteomes" id="UP000006727">
    <property type="component" value="Chromosome 18"/>
</dbReference>
<dbReference type="RefSeq" id="XP_024402348.1">
    <property type="nucleotide sequence ID" value="XM_024546580.2"/>
</dbReference>
<reference evidence="12 14" key="2">
    <citation type="journal article" date="2018" name="Plant J.">
        <title>The Physcomitrella patens chromosome-scale assembly reveals moss genome structure and evolution.</title>
        <authorList>
            <person name="Lang D."/>
            <person name="Ullrich K.K."/>
            <person name="Murat F."/>
            <person name="Fuchs J."/>
            <person name="Jenkins J."/>
            <person name="Haas F.B."/>
            <person name="Piednoel M."/>
            <person name="Gundlach H."/>
            <person name="Van Bel M."/>
            <person name="Meyberg R."/>
            <person name="Vives C."/>
            <person name="Morata J."/>
            <person name="Symeonidi A."/>
            <person name="Hiss M."/>
            <person name="Muchero W."/>
            <person name="Kamisugi Y."/>
            <person name="Saleh O."/>
            <person name="Blanc G."/>
            <person name="Decker E.L."/>
            <person name="van Gessel N."/>
            <person name="Grimwood J."/>
            <person name="Hayes R.D."/>
            <person name="Graham S.W."/>
            <person name="Gunter L.E."/>
            <person name="McDaniel S.F."/>
            <person name="Hoernstein S.N.W."/>
            <person name="Larsson A."/>
            <person name="Li F.W."/>
            <person name="Perroud P.F."/>
            <person name="Phillips J."/>
            <person name="Ranjan P."/>
            <person name="Rokshar D.S."/>
            <person name="Rothfels C.J."/>
            <person name="Schneider L."/>
            <person name="Shu S."/>
            <person name="Stevenson D.W."/>
            <person name="Thummler F."/>
            <person name="Tillich M."/>
            <person name="Villarreal Aguilar J.C."/>
            <person name="Widiez T."/>
            <person name="Wong G.K."/>
            <person name="Wymore A."/>
            <person name="Zhang Y."/>
            <person name="Zimmer A.D."/>
            <person name="Quatrano R.S."/>
            <person name="Mayer K.F.X."/>
            <person name="Goodstein D."/>
            <person name="Casacuberta J.M."/>
            <person name="Vandepoele K."/>
            <person name="Reski R."/>
            <person name="Cuming A.C."/>
            <person name="Tuskan G.A."/>
            <person name="Maumus F."/>
            <person name="Salse J."/>
            <person name="Schmutz J."/>
            <person name="Rensing S.A."/>
        </authorList>
    </citation>
    <scope>NUCLEOTIDE SEQUENCE [LARGE SCALE GENOMIC DNA]</scope>
    <source>
        <strain evidence="13 14">cv. Gransden 2004</strain>
    </source>
</reference>
<dbReference type="InterPro" id="IPR042097">
    <property type="entry name" value="Aminopeptidase_N-like_N_sf"/>
</dbReference>
<dbReference type="EnsemblPlants" id="Pp3c18_6100V3.7">
    <property type="protein sequence ID" value="Pp3c18_6100V3.7"/>
    <property type="gene ID" value="Pp3c18_6100"/>
</dbReference>
<feature type="domain" description="Peptidase M1 membrane alanine aminopeptidase" evidence="9">
    <location>
        <begin position="323"/>
        <end position="523"/>
    </location>
</feature>
<keyword evidence="4" id="KW-0805">Transcription regulation</keyword>
<dbReference type="SUPFAM" id="SSF63737">
    <property type="entry name" value="Leukotriene A4 hydrolase N-terminal domain"/>
    <property type="match status" value="1"/>
</dbReference>
<dbReference type="Gramene" id="Pp3c18_6100V3.7">
    <property type="protein sequence ID" value="Pp3c18_6100V3.7"/>
    <property type="gene ID" value="Pp3c18_6100"/>
</dbReference>
<dbReference type="FunFam" id="2.60.40.1730:FF:000015">
    <property type="entry name" value="Transcription initiation factor TFIID subunit 2"/>
    <property type="match status" value="1"/>
</dbReference>
<evidence type="ECO:0000256" key="6">
    <source>
        <dbReference type="ARBA" id="ARBA00023242"/>
    </source>
</evidence>
<gene>
    <name evidence="13" type="primary">LOC112295265</name>
    <name evidence="12" type="ORF">PHYPA_022785</name>
</gene>
<dbReference type="KEGG" id="ppp:112295265"/>
<feature type="domain" description="Transcription initiation factor TFIID subunit 2 TPR repeats" evidence="11">
    <location>
        <begin position="699"/>
        <end position="1028"/>
    </location>
</feature>
<evidence type="ECO:0000313" key="13">
    <source>
        <dbReference type="EnsemblPlants" id="Pp3c18_6100V3.1"/>
    </source>
</evidence>
<evidence type="ECO:0000256" key="7">
    <source>
        <dbReference type="ARBA" id="ARBA00076306"/>
    </source>
</evidence>
<proteinExistence type="inferred from homology"/>
<keyword evidence="6" id="KW-0539">Nucleus</keyword>
<dbReference type="Gene3D" id="2.60.40.1730">
    <property type="entry name" value="tricorn interacting facor f3 domain"/>
    <property type="match status" value="1"/>
</dbReference>
<name>A0A2K1J026_PHYPA</name>
<evidence type="ECO:0000313" key="12">
    <source>
        <dbReference type="EMBL" id="PNR34887.1"/>
    </source>
</evidence>
<dbReference type="InterPro" id="IPR016024">
    <property type="entry name" value="ARM-type_fold"/>
</dbReference>
<dbReference type="Gramene" id="Pp3c18_6100V3.12">
    <property type="protein sequence ID" value="Pp3c18_6100V3.12"/>
    <property type="gene ID" value="Pp3c18_6100"/>
</dbReference>
<dbReference type="CDD" id="cd09839">
    <property type="entry name" value="M1_like_TAF2"/>
    <property type="match status" value="1"/>
</dbReference>
<sequence length="1439" mass="160936">MAKQRKQKQKEQRPSDIGVIKSNEGVASSCCTILHQKLCVVIDLAAQRIYGHTELKVAVKQGGKVGEAIGLHARDLHIEQVLVDGVEAQFEVLNQKHFSEVNVNDGPHPAPYTKSNLEAADDAYKKYSGDLYAESLPELLVYPPPSSTPTGPGQVPEMTLEVDAGLENGFSQSGFDTKSESANLVAPTNPQSEEVKILRVDYWVEKPPSGGHFEGHLFYTNNQLRRARCWFPCVDSTLQRCSFDLEFTVRSEYVAVSNGKLLHQVYSNEGTHLKTYVYSLPIPTAASYVSLVVAPLVVLPDRHHSNVSHLCMPGLEATLNSSINTFHTVFSLYEEYLGAPFPFGCYKQVFLPGDAVISTSSVGASLATFSADLLADEHIIDQAISTRIKLAYALAQQWFGIFITPDSPADDWLLEGLAGMLTDLFVKRFLGNNEARFRRYKANEAVCVVEVEGAPVLSPPAGLDMAMCGTEKLGVLGKIRIWKATAVVQMLEKQMGPEPFRKVLQRIIMRAQDPNRKNRTLSTTEFRHFANKLGNLERPFLKDFFPRWVESSGCPRLRMGFVYSKRRNMVELAVHRESTAMPKHVGVIGKVEAPESKLRLSDMGWPGMMSIRLHELDGMYDHPSLPMAGDCYQLLELQCHSKLAGRRIQRPKKGAKGEAVEDNVDATPAQSLESPLLWIRGDPELEYLAELNLRQPEPMWINQLEKDRDVIGQIQAVAALRAYPRTSFAVVNALNNCLIDPKVFCRVRIEAAAALASTASEGTSYMGLQNLLKYYKSRRFDPDIGLPKPNDFHDFSEYFVLEAIPGAVAEVRGSDGKSPLEATDFILHILKHNDNSGNAYSDVFWLASVIESIGSLEFGKQNLRTLARMLKQIDRFLQYDRLMPSYNGVVTISCIHTLAKLAIRFSHALPTERVKQLLNQFKDRQKVQWQVRVAALKALLDIELQSKGLEAAVNLALQQVHGDLSFGVQSKIMKHVVRMASITEKGKCRIGGVTIARLLALLESSKAFHNVMLRHSIFSFLQVLAGRSASLYRSAEFLAKLAPNHVSQDKRFAKTKNLFKLRLRPTQSPAPPAPQSEPLKLRLILPSSSKDNADRAESESSGGKRFSIKLKLSKSSSAHEGAGDDTSQALEVSTGAVPMDHHVANSPLSVKEEVNLHEVIDSNLGFSQLESSRTQPLDNHPDESQILDTHNIHVGVEGDTQDTTAQGNEEMKYRDVEGTEELVHEDTEGGGSPRRSYHANTYPESDSRASTEQEPPFDLYGEDTQDGMGESRDDSRKALGVSRTMESDLQGYNSLSGMIDAENSTQDGGFEETESLRRVEKQSGDKKERKHDKKDKKDRKDKKKKKKHDKHNDPEYLEKKRKRKEEREQRHRQEGHKSSKEEKHRKEDSHEKVEEKPAFDAPMNDYSQSEGTKVENQGGNDIMKIKFKFKKPRTTTSDR</sequence>
<comment type="subcellular location">
    <subcellularLocation>
        <location evidence="1">Nucleus</location>
    </subcellularLocation>
</comment>
<dbReference type="Gramene" id="Pp3c18_6100V3.10">
    <property type="protein sequence ID" value="Pp3c18_6100V3.10"/>
    <property type="gene ID" value="Pp3c18_6100"/>
</dbReference>
<dbReference type="PANTHER" id="PTHR15137:SF9">
    <property type="entry name" value="TRANSCRIPTION INITIATION FACTOR TFIID SUBUNIT 2"/>
    <property type="match status" value="1"/>
</dbReference>
<feature type="compositionally biased region" description="Basic residues" evidence="8">
    <location>
        <begin position="1328"/>
        <end position="1349"/>
    </location>
</feature>
<dbReference type="GeneID" id="112295265"/>
<evidence type="ECO:0000256" key="1">
    <source>
        <dbReference type="ARBA" id="ARBA00004123"/>
    </source>
</evidence>
<dbReference type="InterPro" id="IPR027268">
    <property type="entry name" value="Peptidase_M4/M1_CTD_sf"/>
</dbReference>
<dbReference type="RefSeq" id="XP_024402351.1">
    <property type="nucleotide sequence ID" value="XM_024546583.2"/>
</dbReference>
<dbReference type="RefSeq" id="XP_073396844.1">
    <property type="nucleotide sequence ID" value="XM_073540743.1"/>
</dbReference>
<dbReference type="Gramene" id="Pp3c18_6100V3.2">
    <property type="protein sequence ID" value="Pp3c18_6100V3.2"/>
    <property type="gene ID" value="Pp3c18_6100"/>
</dbReference>
<accession>A0A2K1J026</accession>
<dbReference type="InterPro" id="IPR037813">
    <property type="entry name" value="TAF2"/>
</dbReference>
<dbReference type="GO" id="GO:0003682">
    <property type="term" value="F:chromatin binding"/>
    <property type="evidence" value="ECO:0000318"/>
    <property type="project" value="GO_Central"/>
</dbReference>
<dbReference type="EnsemblPlants" id="Pp3c18_6100V3.5">
    <property type="protein sequence ID" value="Pp3c18_6100V3.5"/>
    <property type="gene ID" value="Pp3c18_6100"/>
</dbReference>
<dbReference type="Gramene" id="Pp3c18_6100V3.1">
    <property type="protein sequence ID" value="Pp3c18_6100V3.1"/>
    <property type="gene ID" value="Pp3c18_6100"/>
</dbReference>
<evidence type="ECO:0000313" key="14">
    <source>
        <dbReference type="Proteomes" id="UP000006727"/>
    </source>
</evidence>
<dbReference type="Gramene" id="Pp3c18_6100V3.4">
    <property type="protein sequence ID" value="Pp3c18_6100V3.4"/>
    <property type="gene ID" value="Pp3c18_6100"/>
</dbReference>
<evidence type="ECO:0000256" key="4">
    <source>
        <dbReference type="ARBA" id="ARBA00023015"/>
    </source>
</evidence>
<feature type="domain" description="Transcription initiation factor TFIID subunit 2 Ig-like" evidence="10">
    <location>
        <begin position="552"/>
        <end position="696"/>
    </location>
</feature>
<dbReference type="RefSeq" id="XP_024402349.1">
    <property type="nucleotide sequence ID" value="XM_024546581.2"/>
</dbReference>
<evidence type="ECO:0000256" key="3">
    <source>
        <dbReference type="ARBA" id="ARBA00017363"/>
    </source>
</evidence>
<dbReference type="InterPro" id="IPR057345">
    <property type="entry name" value="Ig-like_TAF2"/>
</dbReference>
<dbReference type="RefSeq" id="XP_024402352.1">
    <property type="nucleotide sequence ID" value="XM_024546584.2"/>
</dbReference>
<feature type="region of interest" description="Disordered" evidence="8">
    <location>
        <begin position="1197"/>
        <end position="1439"/>
    </location>
</feature>
<dbReference type="InterPro" id="IPR014782">
    <property type="entry name" value="Peptidase_M1_dom"/>
</dbReference>
<feature type="compositionally biased region" description="Basic and acidic residues" evidence="8">
    <location>
        <begin position="1314"/>
        <end position="1327"/>
    </location>
</feature>
<keyword evidence="14" id="KW-1185">Reference proteome</keyword>
<dbReference type="RefSeq" id="XP_024402353.1">
    <property type="nucleotide sequence ID" value="XM_024546585.2"/>
</dbReference>
<evidence type="ECO:0000259" key="10">
    <source>
        <dbReference type="Pfam" id="PF25316"/>
    </source>
</evidence>
<dbReference type="EnsemblPlants" id="Pp3c18_6100V3.9">
    <property type="protein sequence ID" value="Pp3c18_6100V3.9"/>
    <property type="gene ID" value="Pp3c18_6100"/>
</dbReference>
<dbReference type="GO" id="GO:0008270">
    <property type="term" value="F:zinc ion binding"/>
    <property type="evidence" value="ECO:0007669"/>
    <property type="project" value="InterPro"/>
</dbReference>
<protein>
    <recommendedName>
        <fullName evidence="3">Transcription initiation factor TFIID subunit 2</fullName>
    </recommendedName>
    <alternativeName>
        <fullName evidence="7">TBP-associated factor 2</fullName>
    </alternativeName>
</protein>
<reference evidence="13" key="3">
    <citation type="submission" date="2020-12" db="UniProtKB">
        <authorList>
            <consortium name="EnsemblPlants"/>
        </authorList>
    </citation>
    <scope>IDENTIFICATION</scope>
</reference>
<evidence type="ECO:0000256" key="2">
    <source>
        <dbReference type="ARBA" id="ARBA00010937"/>
    </source>
</evidence>
<dbReference type="Gramene" id="Pp3c18_6100V3.5">
    <property type="protein sequence ID" value="Pp3c18_6100V3.5"/>
    <property type="gene ID" value="Pp3c18_6100"/>
</dbReference>
<feature type="region of interest" description="Disordered" evidence="8">
    <location>
        <begin position="1063"/>
        <end position="1104"/>
    </location>
</feature>
<dbReference type="EnsemblPlants" id="Pp3c18_6100V3.4">
    <property type="protein sequence ID" value="Pp3c18_6100V3.4"/>
    <property type="gene ID" value="Pp3c18_6100"/>
</dbReference>
<dbReference type="EnsemblPlants" id="Pp3c18_6100V3.6">
    <property type="protein sequence ID" value="Pp3c18_6100V3.6"/>
    <property type="gene ID" value="Pp3c18_6100"/>
</dbReference>
<dbReference type="RefSeq" id="XP_024402347.1">
    <property type="nucleotide sequence ID" value="XM_024546579.2"/>
</dbReference>
<feature type="compositionally biased region" description="Basic and acidic residues" evidence="8">
    <location>
        <begin position="1209"/>
        <end position="1227"/>
    </location>
</feature>
<dbReference type="EnsemblPlants" id="Pp3c18_6100V3.10">
    <property type="protein sequence ID" value="Pp3c18_6100V3.10"/>
    <property type="gene ID" value="Pp3c18_6100"/>
</dbReference>
<dbReference type="SUPFAM" id="SSF48371">
    <property type="entry name" value="ARM repeat"/>
    <property type="match status" value="1"/>
</dbReference>
<dbReference type="EnsemblPlants" id="Pp3c18_6100V3.3">
    <property type="protein sequence ID" value="Pp3c18_6100V3.3"/>
    <property type="gene ID" value="Pp3c18_6100"/>
</dbReference>
<reference evidence="12 14" key="1">
    <citation type="journal article" date="2008" name="Science">
        <title>The Physcomitrella genome reveals evolutionary insights into the conquest of land by plants.</title>
        <authorList>
            <person name="Rensing S."/>
            <person name="Lang D."/>
            <person name="Zimmer A."/>
            <person name="Terry A."/>
            <person name="Salamov A."/>
            <person name="Shapiro H."/>
            <person name="Nishiyama T."/>
            <person name="Perroud P.-F."/>
            <person name="Lindquist E."/>
            <person name="Kamisugi Y."/>
            <person name="Tanahashi T."/>
            <person name="Sakakibara K."/>
            <person name="Fujita T."/>
            <person name="Oishi K."/>
            <person name="Shin-I T."/>
            <person name="Kuroki Y."/>
            <person name="Toyoda A."/>
            <person name="Suzuki Y."/>
            <person name="Hashimoto A."/>
            <person name="Yamaguchi K."/>
            <person name="Sugano A."/>
            <person name="Kohara Y."/>
            <person name="Fujiyama A."/>
            <person name="Anterola A."/>
            <person name="Aoki S."/>
            <person name="Ashton N."/>
            <person name="Barbazuk W.B."/>
            <person name="Barker E."/>
            <person name="Bennetzen J."/>
            <person name="Bezanilla M."/>
            <person name="Blankenship R."/>
            <person name="Cho S.H."/>
            <person name="Dutcher S."/>
            <person name="Estelle M."/>
            <person name="Fawcett J.A."/>
            <person name="Gundlach H."/>
            <person name="Hanada K."/>
            <person name="Heyl A."/>
            <person name="Hicks K.A."/>
            <person name="Hugh J."/>
            <person name="Lohr M."/>
            <person name="Mayer K."/>
            <person name="Melkozernov A."/>
            <person name="Murata T."/>
            <person name="Nelson D."/>
            <person name="Pils B."/>
            <person name="Prigge M."/>
            <person name="Reiss B."/>
            <person name="Renner T."/>
            <person name="Rombauts S."/>
            <person name="Rushton P."/>
            <person name="Sanderfoot A."/>
            <person name="Schween G."/>
            <person name="Shiu S.-H."/>
            <person name="Stueber K."/>
            <person name="Theodoulou F.L."/>
            <person name="Tu H."/>
            <person name="Van de Peer Y."/>
            <person name="Verrier P.J."/>
            <person name="Waters E."/>
            <person name="Wood A."/>
            <person name="Yang L."/>
            <person name="Cove D."/>
            <person name="Cuming A."/>
            <person name="Hasebe M."/>
            <person name="Lucas S."/>
            <person name="Mishler D.B."/>
            <person name="Reski R."/>
            <person name="Grigoriev I."/>
            <person name="Quatrano R.S."/>
            <person name="Boore J.L."/>
        </authorList>
    </citation>
    <scope>NUCLEOTIDE SEQUENCE [LARGE SCALE GENOMIC DNA]</scope>
    <source>
        <strain evidence="13 14">cv. Gransden 2004</strain>
    </source>
</reference>
<feature type="compositionally biased region" description="Polar residues" evidence="8">
    <location>
        <begin position="1290"/>
        <end position="1307"/>
    </location>
</feature>
<feature type="compositionally biased region" description="Polar residues" evidence="8">
    <location>
        <begin position="1405"/>
        <end position="1419"/>
    </location>
</feature>
<feature type="compositionally biased region" description="Basic and acidic residues" evidence="8">
    <location>
        <begin position="1365"/>
        <end position="1398"/>
    </location>
</feature>
<dbReference type="SUPFAM" id="SSF55486">
    <property type="entry name" value="Metalloproteases ('zincins'), catalytic domain"/>
    <property type="match status" value="1"/>
</dbReference>
<dbReference type="GO" id="GO:0008237">
    <property type="term" value="F:metallopeptidase activity"/>
    <property type="evidence" value="ECO:0007669"/>
    <property type="project" value="InterPro"/>
</dbReference>
<dbReference type="Pfam" id="PF01433">
    <property type="entry name" value="Peptidase_M1"/>
    <property type="match status" value="1"/>
</dbReference>
<dbReference type="GO" id="GO:0000976">
    <property type="term" value="F:transcription cis-regulatory region binding"/>
    <property type="evidence" value="ECO:0000318"/>
    <property type="project" value="GO_Central"/>
</dbReference>
<dbReference type="Gramene" id="Pp3c18_6100V3.8">
    <property type="protein sequence ID" value="Pp3c18_6100V3.8"/>
    <property type="gene ID" value="Pp3c18_6100"/>
</dbReference>
<evidence type="ECO:0000259" key="11">
    <source>
        <dbReference type="Pfam" id="PF25577"/>
    </source>
</evidence>
<comment type="similarity">
    <text evidence="2">Belongs to the TAF2 family.</text>
</comment>
<dbReference type="InterPro" id="IPR057991">
    <property type="entry name" value="TPR_TAF2_C"/>
</dbReference>
<dbReference type="PANTHER" id="PTHR15137">
    <property type="entry name" value="TRANSCRIPTION INITIATION FACTOR TFIID"/>
    <property type="match status" value="1"/>
</dbReference>
<dbReference type="EnsemblPlants" id="Pp3c18_6100V3.8">
    <property type="protein sequence ID" value="Pp3c18_6100V3.8"/>
    <property type="gene ID" value="Pp3c18_6100"/>
</dbReference>
<dbReference type="Gramene" id="Pp3c18_6100V3.6">
    <property type="protein sequence ID" value="Pp3c18_6100V3.6"/>
    <property type="gene ID" value="Pp3c18_6100"/>
</dbReference>
<dbReference type="EnsemblPlants" id="Pp3c18_6100V3.1">
    <property type="protein sequence ID" value="Pp3c18_6100V3.1"/>
    <property type="gene ID" value="Pp3c18_6100"/>
</dbReference>
<dbReference type="STRING" id="3218.A0A2K1J026"/>
<dbReference type="GO" id="GO:0005669">
    <property type="term" value="C:transcription factor TFIID complex"/>
    <property type="evidence" value="ECO:0000318"/>
    <property type="project" value="GO_Central"/>
</dbReference>
<dbReference type="FunFam" id="1.10.390.10:FF:000011">
    <property type="entry name" value="Transcription initiation factor TFIID subunit"/>
    <property type="match status" value="1"/>
</dbReference>
<dbReference type="Pfam" id="PF25316">
    <property type="entry name" value="TAF2_3rd"/>
    <property type="match status" value="1"/>
</dbReference>
<organism evidence="12">
    <name type="scientific">Physcomitrium patens</name>
    <name type="common">Spreading-leaved earth moss</name>
    <name type="synonym">Physcomitrella patens</name>
    <dbReference type="NCBI Taxonomy" id="3218"/>
    <lineage>
        <taxon>Eukaryota</taxon>
        <taxon>Viridiplantae</taxon>
        <taxon>Streptophyta</taxon>
        <taxon>Embryophyta</taxon>
        <taxon>Bryophyta</taxon>
        <taxon>Bryophytina</taxon>
        <taxon>Bryopsida</taxon>
        <taxon>Funariidae</taxon>
        <taxon>Funariales</taxon>
        <taxon>Funariaceae</taxon>
        <taxon>Physcomitrium</taxon>
    </lineage>
</organism>
<dbReference type="PaxDb" id="3218-PP1S185_43V6.1"/>
<dbReference type="FunCoup" id="A0A2K1J026">
    <property type="interactions" value="3750"/>
</dbReference>
<dbReference type="RefSeq" id="XP_024402346.1">
    <property type="nucleotide sequence ID" value="XM_024546578.2"/>
</dbReference>
<keyword evidence="5" id="KW-0804">Transcription</keyword>
<dbReference type="OrthoDB" id="308861at2759"/>
<dbReference type="Pfam" id="PF25577">
    <property type="entry name" value="TPR_TAF2_C"/>
    <property type="match status" value="1"/>
</dbReference>
<evidence type="ECO:0000259" key="9">
    <source>
        <dbReference type="Pfam" id="PF01433"/>
    </source>
</evidence>